<comment type="pathway">
    <text evidence="9">Amino-acid biosynthesis; L-histidine biosynthesis; L-histidine from 5-phospho-alpha-D-ribose 1-diphosphate: step 7/9.</text>
</comment>
<keyword evidence="12" id="KW-1185">Reference proteome</keyword>
<dbReference type="PANTHER" id="PTHR42885">
    <property type="entry name" value="HISTIDINOL-PHOSPHATE AMINOTRANSFERASE-RELATED"/>
    <property type="match status" value="1"/>
</dbReference>
<comment type="subunit">
    <text evidence="3 9">Homodimer.</text>
</comment>
<keyword evidence="7 9" id="KW-0663">Pyridoxal phosphate</keyword>
<organism evidence="11 12">
    <name type="scientific">Tindallia magadiensis</name>
    <dbReference type="NCBI Taxonomy" id="69895"/>
    <lineage>
        <taxon>Bacteria</taxon>
        <taxon>Bacillati</taxon>
        <taxon>Bacillota</taxon>
        <taxon>Clostridia</taxon>
        <taxon>Peptostreptococcales</taxon>
        <taxon>Tindalliaceae</taxon>
        <taxon>Tindallia</taxon>
    </lineage>
</organism>
<evidence type="ECO:0000313" key="11">
    <source>
        <dbReference type="EMBL" id="SFH91086.1"/>
    </source>
</evidence>
<dbReference type="InterPro" id="IPR015421">
    <property type="entry name" value="PyrdxlP-dep_Trfase_major"/>
</dbReference>
<protein>
    <recommendedName>
        <fullName evidence="9">Histidinol-phosphate aminotransferase</fullName>
        <ecNumber evidence="9">2.6.1.9</ecNumber>
    </recommendedName>
    <alternativeName>
        <fullName evidence="9">Imidazole acetol-phosphate transaminase</fullName>
    </alternativeName>
</protein>
<dbReference type="EMBL" id="FOQA01000004">
    <property type="protein sequence ID" value="SFH91086.1"/>
    <property type="molecule type" value="Genomic_DNA"/>
</dbReference>
<sequence length="366" mass="41466">MKKRENVNIKQLLRKNIQKLEPYQVLSEVPAIKLDANENNWLAGCFQERLTEKIKSIPLHQYPDTNCWELRQKLAVANEIKEENVLTGVGSDQIIAWLVQAFIGPEDKVITMSPTFGMYGINTRMAGGKLIEIPLDEELQFQPEIFLKSILEEKPKLVFITNPNNPTGGVIEDHLLNKLLEEIPEDVVIVVDEAYYEFYGKTLANRIAEYQNLIVLRTLSKAYGLAGARVGYALASQVMIDAVSHVKPPYHMSSLDQAAGLVCLDMVSEVKESLVNTVKWRQYLETFFFQLNQQGKDTTLKVFPSYTNFILLKTVHAEGLIEKLKKNEISVRGYGKEGILANSLRVTIGTEAENRKLQQVIEAYYG</sequence>
<proteinExistence type="inferred from homology"/>
<comment type="catalytic activity">
    <reaction evidence="9">
        <text>L-histidinol phosphate + 2-oxoglutarate = 3-(imidazol-4-yl)-2-oxopropyl phosphate + L-glutamate</text>
        <dbReference type="Rhea" id="RHEA:23744"/>
        <dbReference type="ChEBI" id="CHEBI:16810"/>
        <dbReference type="ChEBI" id="CHEBI:29985"/>
        <dbReference type="ChEBI" id="CHEBI:57766"/>
        <dbReference type="ChEBI" id="CHEBI:57980"/>
        <dbReference type="EC" id="2.6.1.9"/>
    </reaction>
</comment>
<dbReference type="PROSITE" id="PS00599">
    <property type="entry name" value="AA_TRANSFER_CLASS_2"/>
    <property type="match status" value="1"/>
</dbReference>
<evidence type="ECO:0000256" key="1">
    <source>
        <dbReference type="ARBA" id="ARBA00001933"/>
    </source>
</evidence>
<dbReference type="Gene3D" id="3.90.1150.10">
    <property type="entry name" value="Aspartate Aminotransferase, domain 1"/>
    <property type="match status" value="1"/>
</dbReference>
<dbReference type="InterPro" id="IPR001917">
    <property type="entry name" value="Aminotrans_II_pyridoxalP_BS"/>
</dbReference>
<gene>
    <name evidence="9" type="primary">hisC</name>
    <name evidence="11" type="ORF">SAMN05192551_104142</name>
</gene>
<dbReference type="Gene3D" id="3.40.640.10">
    <property type="entry name" value="Type I PLP-dependent aspartate aminotransferase-like (Major domain)"/>
    <property type="match status" value="1"/>
</dbReference>
<dbReference type="Proteomes" id="UP000199287">
    <property type="component" value="Unassembled WGS sequence"/>
</dbReference>
<keyword evidence="5 9" id="KW-0028">Amino-acid biosynthesis</keyword>
<evidence type="ECO:0000256" key="7">
    <source>
        <dbReference type="ARBA" id="ARBA00022898"/>
    </source>
</evidence>
<evidence type="ECO:0000256" key="8">
    <source>
        <dbReference type="ARBA" id="ARBA00023102"/>
    </source>
</evidence>
<dbReference type="CDD" id="cd00609">
    <property type="entry name" value="AAT_like"/>
    <property type="match status" value="1"/>
</dbReference>
<evidence type="ECO:0000256" key="2">
    <source>
        <dbReference type="ARBA" id="ARBA00007970"/>
    </source>
</evidence>
<comment type="cofactor">
    <cofactor evidence="1 9">
        <name>pyridoxal 5'-phosphate</name>
        <dbReference type="ChEBI" id="CHEBI:597326"/>
    </cofactor>
</comment>
<evidence type="ECO:0000256" key="4">
    <source>
        <dbReference type="ARBA" id="ARBA00022576"/>
    </source>
</evidence>
<dbReference type="InterPro" id="IPR015422">
    <property type="entry name" value="PyrdxlP-dep_Trfase_small"/>
</dbReference>
<evidence type="ECO:0000313" key="12">
    <source>
        <dbReference type="Proteomes" id="UP000199287"/>
    </source>
</evidence>
<dbReference type="OrthoDB" id="9813612at2"/>
<dbReference type="STRING" id="69895.SAMN05192551_104142"/>
<evidence type="ECO:0000256" key="3">
    <source>
        <dbReference type="ARBA" id="ARBA00011738"/>
    </source>
</evidence>
<keyword evidence="8 9" id="KW-0368">Histidine biosynthesis</keyword>
<keyword evidence="6 9" id="KW-0808">Transferase</keyword>
<evidence type="ECO:0000256" key="9">
    <source>
        <dbReference type="HAMAP-Rule" id="MF_01023"/>
    </source>
</evidence>
<evidence type="ECO:0000256" key="5">
    <source>
        <dbReference type="ARBA" id="ARBA00022605"/>
    </source>
</evidence>
<feature type="modified residue" description="N6-(pyridoxal phosphate)lysine" evidence="9">
    <location>
        <position position="221"/>
    </location>
</feature>
<dbReference type="AlphaFoldDB" id="A0A1I3DWH8"/>
<dbReference type="GO" id="GO:0030170">
    <property type="term" value="F:pyridoxal phosphate binding"/>
    <property type="evidence" value="ECO:0007669"/>
    <property type="project" value="InterPro"/>
</dbReference>
<keyword evidence="4 9" id="KW-0032">Aminotransferase</keyword>
<dbReference type="HAMAP" id="MF_01023">
    <property type="entry name" value="HisC_aminotrans_2"/>
    <property type="match status" value="1"/>
</dbReference>
<accession>A0A1I3DWH8</accession>
<dbReference type="InterPro" id="IPR015424">
    <property type="entry name" value="PyrdxlP-dep_Trfase"/>
</dbReference>
<reference evidence="12" key="1">
    <citation type="submission" date="2016-10" db="EMBL/GenBank/DDBJ databases">
        <authorList>
            <person name="Varghese N."/>
            <person name="Submissions S."/>
        </authorList>
    </citation>
    <scope>NUCLEOTIDE SEQUENCE [LARGE SCALE GENOMIC DNA]</scope>
    <source>
        <strain evidence="12">Z-7934</strain>
    </source>
</reference>
<feature type="domain" description="Aminotransferase class I/classII large" evidence="10">
    <location>
        <begin position="32"/>
        <end position="360"/>
    </location>
</feature>
<dbReference type="RefSeq" id="WP_093371572.1">
    <property type="nucleotide sequence ID" value="NZ_FOQA01000004.1"/>
</dbReference>
<dbReference type="Pfam" id="PF00155">
    <property type="entry name" value="Aminotran_1_2"/>
    <property type="match status" value="1"/>
</dbReference>
<dbReference type="SUPFAM" id="SSF53383">
    <property type="entry name" value="PLP-dependent transferases"/>
    <property type="match status" value="1"/>
</dbReference>
<dbReference type="UniPathway" id="UPA00031">
    <property type="reaction ID" value="UER00012"/>
</dbReference>
<dbReference type="PANTHER" id="PTHR42885:SF2">
    <property type="entry name" value="HISTIDINOL-PHOSPHATE AMINOTRANSFERASE"/>
    <property type="match status" value="1"/>
</dbReference>
<dbReference type="EC" id="2.6.1.9" evidence="9"/>
<dbReference type="NCBIfam" id="TIGR01141">
    <property type="entry name" value="hisC"/>
    <property type="match status" value="1"/>
</dbReference>
<evidence type="ECO:0000259" key="10">
    <source>
        <dbReference type="Pfam" id="PF00155"/>
    </source>
</evidence>
<comment type="similarity">
    <text evidence="2 9">Belongs to the class-II pyridoxal-phosphate-dependent aminotransferase family. Histidinol-phosphate aminotransferase subfamily.</text>
</comment>
<dbReference type="InterPro" id="IPR005861">
    <property type="entry name" value="HisP_aminotrans"/>
</dbReference>
<dbReference type="GO" id="GO:0000105">
    <property type="term" value="P:L-histidine biosynthetic process"/>
    <property type="evidence" value="ECO:0007669"/>
    <property type="project" value="UniProtKB-UniRule"/>
</dbReference>
<name>A0A1I3DWH8_9FIRM</name>
<evidence type="ECO:0000256" key="6">
    <source>
        <dbReference type="ARBA" id="ARBA00022679"/>
    </source>
</evidence>
<dbReference type="InterPro" id="IPR004839">
    <property type="entry name" value="Aminotransferase_I/II_large"/>
</dbReference>
<dbReference type="GO" id="GO:0004400">
    <property type="term" value="F:histidinol-phosphate transaminase activity"/>
    <property type="evidence" value="ECO:0007669"/>
    <property type="project" value="UniProtKB-UniRule"/>
</dbReference>